<name>A0A9X1TWF4_STRM4</name>
<comment type="caution">
    <text evidence="1">The sequence shown here is derived from an EMBL/GenBank/DDBJ whole genome shotgun (WGS) entry which is preliminary data.</text>
</comment>
<protein>
    <submittedName>
        <fullName evidence="1">Major capsid protein</fullName>
    </submittedName>
</protein>
<dbReference type="EMBL" id="JAKEIP010000203">
    <property type="protein sequence ID" value="MCF1598288.1"/>
    <property type="molecule type" value="Genomic_DNA"/>
</dbReference>
<dbReference type="RefSeq" id="WP_176188187.1">
    <property type="nucleotide sequence ID" value="NZ_JAKEIP010000203.1"/>
</dbReference>
<dbReference type="Pfam" id="PF03864">
    <property type="entry name" value="Phage_cap_E"/>
    <property type="match status" value="1"/>
</dbReference>
<evidence type="ECO:0000313" key="1">
    <source>
        <dbReference type="EMBL" id="MCF1598288.1"/>
    </source>
</evidence>
<proteinExistence type="predicted"/>
<keyword evidence="2" id="KW-1185">Reference proteome</keyword>
<evidence type="ECO:0000313" key="2">
    <source>
        <dbReference type="Proteomes" id="UP001139384"/>
    </source>
</evidence>
<dbReference type="AlphaFoldDB" id="A0A9X1TWF4"/>
<sequence>MPTEMHDMLELLLRELTATDINAFVRAIPGPEDYELTRSVLPEVRLNTVKWRVKRTNRRVPAAKYRAWDATTPIATREITMVETEGKLPPLGQKYLVGEMEQILLDADRGANSDELVQAVYDDVAAHVLSIRSRMELAAGDLLADGKFTLKGENNLYIEYDAQVPAAHMPTAPVPWTDPTADALADEMRWIQALRDARAPLPTRIFTSFKAKSLLAGNQSYRAAYYGSLLGSQIPTAVLAPNEVDAVRARYGLPPITVYDVQIPLDDGTNPRVLPENLWLMLPPNPRQWGETQYGITAESLVLSRGTNPAILREDAPGIVVTHGYTDDPVTVWTKVAASAMPVMYVPDIHMAARVW</sequence>
<organism evidence="1 2">
    <name type="scientific">Streptomyces muensis</name>
    <dbReference type="NCBI Taxonomy" id="1077944"/>
    <lineage>
        <taxon>Bacteria</taxon>
        <taxon>Bacillati</taxon>
        <taxon>Actinomycetota</taxon>
        <taxon>Actinomycetes</taxon>
        <taxon>Kitasatosporales</taxon>
        <taxon>Streptomycetaceae</taxon>
        <taxon>Streptomyces</taxon>
    </lineage>
</organism>
<dbReference type="InterPro" id="IPR005564">
    <property type="entry name" value="Major_capsid_GpE"/>
</dbReference>
<reference evidence="1" key="1">
    <citation type="submission" date="2022-01" db="EMBL/GenBank/DDBJ databases">
        <title>Draft Genome Sequences of Seven Type Strains of the Genus Streptomyces.</title>
        <authorList>
            <person name="Aziz S."/>
            <person name="Coretto E."/>
            <person name="Chronakova A."/>
            <person name="Sproer C."/>
            <person name="Huber K."/>
            <person name="Nouioui I."/>
            <person name="Gross H."/>
        </authorList>
    </citation>
    <scope>NUCLEOTIDE SEQUENCE</scope>
    <source>
        <strain evidence="1">DSM 103493</strain>
    </source>
</reference>
<gene>
    <name evidence="1" type="ORF">L0P92_32760</name>
</gene>
<accession>A0A9X1TWF4</accession>
<dbReference type="Proteomes" id="UP001139384">
    <property type="component" value="Unassembled WGS sequence"/>
</dbReference>